<proteinExistence type="predicted"/>
<gene>
    <name evidence="1" type="ORF">HCN50_15775</name>
</gene>
<evidence type="ECO:0000313" key="1">
    <source>
        <dbReference type="EMBL" id="NOJ47689.1"/>
    </source>
</evidence>
<keyword evidence="1" id="KW-0489">Methyltransferase</keyword>
<dbReference type="Pfam" id="PF13489">
    <property type="entry name" value="Methyltransf_23"/>
    <property type="match status" value="1"/>
</dbReference>
<dbReference type="RefSeq" id="WP_171710543.1">
    <property type="nucleotide sequence ID" value="NZ_JAAVLW010000004.1"/>
</dbReference>
<name>A0A7Y4H5H4_9BRAD</name>
<dbReference type="InterPro" id="IPR029063">
    <property type="entry name" value="SAM-dependent_MTases_sf"/>
</dbReference>
<accession>A0A7Y4H5H4</accession>
<dbReference type="SUPFAM" id="SSF53335">
    <property type="entry name" value="S-adenosyl-L-methionine-dependent methyltransferases"/>
    <property type="match status" value="1"/>
</dbReference>
<dbReference type="EMBL" id="JAAVLW010000004">
    <property type="protein sequence ID" value="NOJ47689.1"/>
    <property type="molecule type" value="Genomic_DNA"/>
</dbReference>
<dbReference type="GO" id="GO:0032259">
    <property type="term" value="P:methylation"/>
    <property type="evidence" value="ECO:0007669"/>
    <property type="project" value="UniProtKB-KW"/>
</dbReference>
<dbReference type="AlphaFoldDB" id="A0A7Y4H5H4"/>
<comment type="caution">
    <text evidence="1">The sequence shown here is derived from an EMBL/GenBank/DDBJ whole genome shotgun (WGS) entry which is preliminary data.</text>
</comment>
<dbReference type="GO" id="GO:0008168">
    <property type="term" value="F:methyltransferase activity"/>
    <property type="evidence" value="ECO:0007669"/>
    <property type="project" value="UniProtKB-KW"/>
</dbReference>
<organism evidence="1 2">
    <name type="scientific">Bradyrhizobium archetypum</name>
    <dbReference type="NCBI Taxonomy" id="2721160"/>
    <lineage>
        <taxon>Bacteria</taxon>
        <taxon>Pseudomonadati</taxon>
        <taxon>Pseudomonadota</taxon>
        <taxon>Alphaproteobacteria</taxon>
        <taxon>Hyphomicrobiales</taxon>
        <taxon>Nitrobacteraceae</taxon>
        <taxon>Bradyrhizobium</taxon>
    </lineage>
</organism>
<dbReference type="Proteomes" id="UP000528734">
    <property type="component" value="Unassembled WGS sequence"/>
</dbReference>
<protein>
    <submittedName>
        <fullName evidence="1">Class I SAM-dependent methyltransferase</fullName>
    </submittedName>
</protein>
<reference evidence="1 2" key="1">
    <citation type="submission" date="2020-03" db="EMBL/GenBank/DDBJ databases">
        <title>Bradyrhizobium diversity isolated from nodules of Muelleranthus trifoliolatus.</title>
        <authorList>
            <person name="Klepa M."/>
            <person name="Helene L."/>
            <person name="Hungria M."/>
        </authorList>
    </citation>
    <scope>NUCLEOTIDE SEQUENCE [LARGE SCALE GENOMIC DNA]</scope>
    <source>
        <strain evidence="1 2">WSM 1744</strain>
    </source>
</reference>
<keyword evidence="1" id="KW-0808">Transferase</keyword>
<sequence length="210" mass="24497">MLMKSLLQPYLKDDSFRQKVKNAAARVGFDTTDWLRVVMYRECFAFINSIDPETLDVLEISGGPQWRRNFKFGSYTSTDFPDFDICSETLDRQFDLIIADQVFEHLPWPIRAGRNVHAMLRPGGHFVIATPFLVRVHEVPIDCSRWTEQGLSYLLQECGFEASDIKTASWGNRKCLNANLFRWRRYGFYRSLANEPNFPVMVWAFARKHA</sequence>
<dbReference type="Gene3D" id="3.40.50.150">
    <property type="entry name" value="Vaccinia Virus protein VP39"/>
    <property type="match status" value="1"/>
</dbReference>
<keyword evidence="2" id="KW-1185">Reference proteome</keyword>
<dbReference type="CDD" id="cd02440">
    <property type="entry name" value="AdoMet_MTases"/>
    <property type="match status" value="1"/>
</dbReference>
<evidence type="ECO:0000313" key="2">
    <source>
        <dbReference type="Proteomes" id="UP000528734"/>
    </source>
</evidence>